<evidence type="ECO:0000256" key="1">
    <source>
        <dbReference type="ARBA" id="ARBA00022598"/>
    </source>
</evidence>
<keyword evidence="3" id="KW-0547">Nucleotide-binding</keyword>
<dbReference type="EMBL" id="CP029289">
    <property type="protein sequence ID" value="AWR96000.1"/>
    <property type="molecule type" value="Genomic_DNA"/>
</dbReference>
<dbReference type="PIRSF" id="PIRSF001554">
    <property type="entry name" value="SucCS_beta"/>
    <property type="match status" value="1"/>
</dbReference>
<keyword evidence="2" id="KW-0479">Metal-binding</keyword>
<proteinExistence type="predicted"/>
<dbReference type="Proteomes" id="UP000248044">
    <property type="component" value="Chromosome"/>
</dbReference>
<evidence type="ECO:0000313" key="8">
    <source>
        <dbReference type="Proteomes" id="UP000248044"/>
    </source>
</evidence>
<dbReference type="KEGG" id="abri:DFR85_11300"/>
<evidence type="ECO:0000259" key="6">
    <source>
        <dbReference type="Pfam" id="PF08442"/>
    </source>
</evidence>
<dbReference type="GO" id="GO:0006104">
    <property type="term" value="P:succinyl-CoA metabolic process"/>
    <property type="evidence" value="ECO:0007669"/>
    <property type="project" value="TreeGrafter"/>
</dbReference>
<accession>A0A2U9IIZ7</accession>
<dbReference type="GeneID" id="36832750"/>
<name>A0A2U9IIZ7_9CREN</name>
<evidence type="ECO:0000256" key="4">
    <source>
        <dbReference type="ARBA" id="ARBA00022842"/>
    </source>
</evidence>
<keyword evidence="8" id="KW-1185">Reference proteome</keyword>
<evidence type="ECO:0000313" key="7">
    <source>
        <dbReference type="EMBL" id="AWR96000.1"/>
    </source>
</evidence>
<dbReference type="AlphaFoldDB" id="A0A2U9IIZ7"/>
<dbReference type="RefSeq" id="WP_110271878.1">
    <property type="nucleotide sequence ID" value="NZ_CP029289.2"/>
</dbReference>
<dbReference type="Gene3D" id="3.30.1490.20">
    <property type="entry name" value="ATP-grasp fold, A domain"/>
    <property type="match status" value="1"/>
</dbReference>
<gene>
    <name evidence="7" type="ORF">DFR85_11300</name>
</gene>
<dbReference type="InterPro" id="IPR005811">
    <property type="entry name" value="SUCC_ACL_C"/>
</dbReference>
<dbReference type="InterPro" id="IPR005809">
    <property type="entry name" value="Succ_CoA_ligase-like_bsu"/>
</dbReference>
<sequence>MKLYEFEGKYLFSEVGIKIPRGVLTSEHIDWKGKAVVKSQILEGARGKRGLVKITDDVNSAIDELKKLGIEKFLVEEYIPHTKELYVSAILDRDSGNPMIVASPSGGIDIESSKDIIKRDIPIERGIRPFDVLPLEKYLGVNGLYGVINGLYKIVVEYDAELAEINPLAITNEGPVALDSKVILDDNSLFKHEDLLKKLGRSYTPDSYVELDGDIGIIGNGAGLTMATMDLVKIFGGDPADFMDVGGGANSERVKYCVEKVGGNEKVKKIIINIYGGITRCDDVARGIVEAYKKVKKPIYVRLVGTNENEGWNILKENGINVYTNALDAVRDALR</sequence>
<dbReference type="Gene3D" id="3.30.470.20">
    <property type="entry name" value="ATP-grasp fold, B domain"/>
    <property type="match status" value="1"/>
</dbReference>
<dbReference type="GO" id="GO:0042709">
    <property type="term" value="C:succinate-CoA ligase complex"/>
    <property type="evidence" value="ECO:0007669"/>
    <property type="project" value="TreeGrafter"/>
</dbReference>
<feature type="domain" description="ATP-grasp fold succinyl-CoA synthetase-type" evidence="6">
    <location>
        <begin position="2"/>
        <end position="169"/>
    </location>
</feature>
<dbReference type="GO" id="GO:0004775">
    <property type="term" value="F:succinate-CoA ligase (ADP-forming) activity"/>
    <property type="evidence" value="ECO:0007669"/>
    <property type="project" value="TreeGrafter"/>
</dbReference>
<dbReference type="InterPro" id="IPR013815">
    <property type="entry name" value="ATP_grasp_subdomain_1"/>
</dbReference>
<reference evidence="7 8" key="1">
    <citation type="submission" date="2018-05" db="EMBL/GenBank/DDBJ databases">
        <title>Complete Genome Sequences of Extremely Thermoacidophilic, Metal-Mobilizing Type-Strain Members of the Archaeal Family Sulfolobaceae: Acidianus brierleyi DSM-1651T, Acidianus sulfidivorans DSM-18786T, Metallosphaera hakonensis DSM-7519T, and Metallosphaera prunae DSM-10039T.</title>
        <authorList>
            <person name="Counts J.A."/>
            <person name="Kelly R.M."/>
        </authorList>
    </citation>
    <scope>NUCLEOTIDE SEQUENCE [LARGE SCALE GENOMIC DNA]</scope>
    <source>
        <strain evidence="7 8">DSM 1651</strain>
    </source>
</reference>
<dbReference type="SUPFAM" id="SSF56059">
    <property type="entry name" value="Glutathione synthetase ATP-binding domain-like"/>
    <property type="match status" value="1"/>
</dbReference>
<dbReference type="OrthoDB" id="146449at2157"/>
<organism evidence="7 8">
    <name type="scientific">Acidianus brierleyi</name>
    <dbReference type="NCBI Taxonomy" id="41673"/>
    <lineage>
        <taxon>Archaea</taxon>
        <taxon>Thermoproteota</taxon>
        <taxon>Thermoprotei</taxon>
        <taxon>Sulfolobales</taxon>
        <taxon>Sulfolobaceae</taxon>
        <taxon>Acidianus</taxon>
    </lineage>
</organism>
<keyword evidence="4" id="KW-0460">Magnesium</keyword>
<keyword evidence="1 7" id="KW-0436">Ligase</keyword>
<dbReference type="SUPFAM" id="SSF52210">
    <property type="entry name" value="Succinyl-CoA synthetase domains"/>
    <property type="match status" value="1"/>
</dbReference>
<dbReference type="GO" id="GO:0005524">
    <property type="term" value="F:ATP binding"/>
    <property type="evidence" value="ECO:0007669"/>
    <property type="project" value="InterPro"/>
</dbReference>
<evidence type="ECO:0000259" key="5">
    <source>
        <dbReference type="Pfam" id="PF00549"/>
    </source>
</evidence>
<protein>
    <submittedName>
        <fullName evidence="7">Succinate--CoA ligase</fullName>
    </submittedName>
</protein>
<evidence type="ECO:0000256" key="3">
    <source>
        <dbReference type="ARBA" id="ARBA00022741"/>
    </source>
</evidence>
<dbReference type="InterPro" id="IPR016102">
    <property type="entry name" value="Succinyl-CoA_synth-like"/>
</dbReference>
<evidence type="ECO:0000256" key="2">
    <source>
        <dbReference type="ARBA" id="ARBA00022723"/>
    </source>
</evidence>
<dbReference type="Pfam" id="PF00549">
    <property type="entry name" value="Ligase_CoA"/>
    <property type="match status" value="1"/>
</dbReference>
<dbReference type="PANTHER" id="PTHR11815:SF10">
    <property type="entry name" value="SUCCINATE--COA LIGASE [GDP-FORMING] SUBUNIT BETA, MITOCHONDRIAL"/>
    <property type="match status" value="1"/>
</dbReference>
<dbReference type="GO" id="GO:0006099">
    <property type="term" value="P:tricarboxylic acid cycle"/>
    <property type="evidence" value="ECO:0007669"/>
    <property type="project" value="InterPro"/>
</dbReference>
<dbReference type="Gene3D" id="3.40.50.261">
    <property type="entry name" value="Succinyl-CoA synthetase domains"/>
    <property type="match status" value="1"/>
</dbReference>
<dbReference type="GO" id="GO:0046872">
    <property type="term" value="F:metal ion binding"/>
    <property type="evidence" value="ECO:0007669"/>
    <property type="project" value="UniProtKB-KW"/>
</dbReference>
<dbReference type="PROSITE" id="PS01217">
    <property type="entry name" value="SUCCINYL_COA_LIG_3"/>
    <property type="match status" value="1"/>
</dbReference>
<dbReference type="PANTHER" id="PTHR11815">
    <property type="entry name" value="SUCCINYL-COA SYNTHETASE BETA CHAIN"/>
    <property type="match status" value="1"/>
</dbReference>
<dbReference type="InterPro" id="IPR017866">
    <property type="entry name" value="Succ-CoA_synthase_bsu_CS"/>
</dbReference>
<dbReference type="Pfam" id="PF08442">
    <property type="entry name" value="ATP-grasp_2"/>
    <property type="match status" value="1"/>
</dbReference>
<feature type="domain" description="ATP-citrate synthase/succinyl-CoA ligase C-terminal" evidence="5">
    <location>
        <begin position="220"/>
        <end position="333"/>
    </location>
</feature>
<dbReference type="InterPro" id="IPR013650">
    <property type="entry name" value="ATP-grasp_succ-CoA_synth-type"/>
</dbReference>